<dbReference type="PATRIC" id="fig|1218567.3.peg.2194"/>
<dbReference type="Proteomes" id="UP000011873">
    <property type="component" value="Unassembled WGS sequence"/>
</dbReference>
<sequence>MKRISIRAAKDLPKASIDCCGKSSVRTNRFFDFSQLVISDIQKTESSSKMGDIGKAAA</sequence>
<proteinExistence type="predicted"/>
<organism evidence="1 2">
    <name type="scientific">Leptospira borgpetersenii serovar Hardjo-bovis str. Sponselee</name>
    <dbReference type="NCBI Taxonomy" id="1303729"/>
    <lineage>
        <taxon>Bacteria</taxon>
        <taxon>Pseudomonadati</taxon>
        <taxon>Spirochaetota</taxon>
        <taxon>Spirochaetia</taxon>
        <taxon>Leptospirales</taxon>
        <taxon>Leptospiraceae</taxon>
        <taxon>Leptospira</taxon>
    </lineage>
</organism>
<reference evidence="1 2" key="1">
    <citation type="submission" date="2013-01" db="EMBL/GenBank/DDBJ databases">
        <authorList>
            <person name="Harkins D.M."/>
            <person name="Durkin A.S."/>
            <person name="Brinkac L.M."/>
            <person name="Haft D.H."/>
            <person name="Selengut J.D."/>
            <person name="Sanka R."/>
            <person name="DePew J."/>
            <person name="Purushe J."/>
            <person name="Galloway R.L."/>
            <person name="Vinetz J.M."/>
            <person name="Sutton G.G."/>
            <person name="Nierman W.C."/>
            <person name="Fouts D.E."/>
        </authorList>
    </citation>
    <scope>NUCLEOTIDE SEQUENCE [LARGE SCALE GENOMIC DNA]</scope>
    <source>
        <strain evidence="1 2">Sponselee CDC</strain>
    </source>
</reference>
<name>M6BSS0_LEPBO</name>
<dbReference type="EMBL" id="ANMU01000082">
    <property type="protein sequence ID" value="EMJ81571.1"/>
    <property type="molecule type" value="Genomic_DNA"/>
</dbReference>
<accession>M6BSS0</accession>
<evidence type="ECO:0000313" key="2">
    <source>
        <dbReference type="Proteomes" id="UP000011873"/>
    </source>
</evidence>
<evidence type="ECO:0000313" key="1">
    <source>
        <dbReference type="EMBL" id="EMJ81571.1"/>
    </source>
</evidence>
<comment type="caution">
    <text evidence="1">The sequence shown here is derived from an EMBL/GenBank/DDBJ whole genome shotgun (WGS) entry which is preliminary data.</text>
</comment>
<gene>
    <name evidence="1" type="ORF">LEP1GSC016_3143</name>
</gene>
<dbReference type="AlphaFoldDB" id="M6BSS0"/>
<protein>
    <submittedName>
        <fullName evidence="1">Uncharacterized protein</fullName>
    </submittedName>
</protein>